<feature type="compositionally biased region" description="Polar residues" evidence="5">
    <location>
        <begin position="145"/>
        <end position="160"/>
    </location>
</feature>
<feature type="region of interest" description="Disordered" evidence="5">
    <location>
        <begin position="305"/>
        <end position="393"/>
    </location>
</feature>
<feature type="compositionally biased region" description="Polar residues" evidence="5">
    <location>
        <begin position="95"/>
        <end position="107"/>
    </location>
</feature>
<evidence type="ECO:0000313" key="6">
    <source>
        <dbReference type="EMBL" id="KAL1903574.1"/>
    </source>
</evidence>
<dbReference type="SUPFAM" id="SSF47396">
    <property type="entry name" value="Transcription factor IIA (TFIIA), alpha-helical domain"/>
    <property type="match status" value="1"/>
</dbReference>
<evidence type="ECO:0000256" key="2">
    <source>
        <dbReference type="ARBA" id="ARBA00010059"/>
    </source>
</evidence>
<sequence length="438" mass="46112">MSNNVVGSVYEQIIEDVLSTSRVDFEENGVDEGVLEELRRGWQRKLTQFNVAQFPWDPKPEPEAAAGNGTPAASSGKAGASSAAGKAASPPPSADNSFSQPTMSPMASQGLALPSLPMPAFEAPGVKTEDSTQSSGGGRIKTEPDTQNGSGLSSVPSAAGSQMPLPNAQPFPSAAGGPDSAAMRAAAMLSKEFGSAANASINAMNTQQQQQGRPAGGQPNNAQQYRAQMSAQAAAQLNGANGVARSQVDGSLDDGSLFEGVLLQQQRAGQPPVELGRMEIDDLLHEQMAQRAKQMEGGGLMLPLQQASQAQKQKRDRKRKALAAAAAGSSSSDVTGTSSQPRAATSIAQLDGIDDGDDEDVKADILDDEDAINSDLDDPEDDREDDDDDDDVMGPIMLCVYDKVQRVKNKWKCTLKDGVLTVNGKEYVFHKATGEYEW</sequence>
<feature type="compositionally biased region" description="Polar residues" evidence="5">
    <location>
        <begin position="333"/>
        <end position="348"/>
    </location>
</feature>
<evidence type="ECO:0000256" key="1">
    <source>
        <dbReference type="ARBA" id="ARBA00004123"/>
    </source>
</evidence>
<evidence type="ECO:0000256" key="4">
    <source>
        <dbReference type="ARBA" id="ARBA00023242"/>
    </source>
</evidence>
<comment type="subcellular location">
    <subcellularLocation>
        <location evidence="1">Nucleus</location>
    </subcellularLocation>
</comment>
<dbReference type="CDD" id="cd07976">
    <property type="entry name" value="TFIIA_alpha_beta_like"/>
    <property type="match status" value="2"/>
</dbReference>
<feature type="compositionally biased region" description="Polar residues" evidence="5">
    <location>
        <begin position="218"/>
        <end position="230"/>
    </location>
</feature>
<proteinExistence type="inferred from homology"/>
<protein>
    <submittedName>
        <fullName evidence="6">Transcription factor IIA subunit alpha</fullName>
    </submittedName>
</protein>
<accession>A0ABR3ZYH7</accession>
<name>A0ABR3ZYH7_9PEZI</name>
<feature type="region of interest" description="Disordered" evidence="5">
    <location>
        <begin position="199"/>
        <end position="251"/>
    </location>
</feature>
<feature type="compositionally biased region" description="Low complexity" evidence="5">
    <location>
        <begin position="322"/>
        <end position="332"/>
    </location>
</feature>
<evidence type="ECO:0000313" key="7">
    <source>
        <dbReference type="Proteomes" id="UP001583186"/>
    </source>
</evidence>
<dbReference type="PANTHER" id="PTHR12694">
    <property type="entry name" value="TRANSCRIPTION INITIATION FACTOR IIA SUBUNIT 1"/>
    <property type="match status" value="1"/>
</dbReference>
<dbReference type="SMART" id="SM01371">
    <property type="entry name" value="TFIIA"/>
    <property type="match status" value="1"/>
</dbReference>
<dbReference type="InterPro" id="IPR004855">
    <property type="entry name" value="TFIIA_asu/bsu"/>
</dbReference>
<feature type="compositionally biased region" description="Low complexity" evidence="5">
    <location>
        <begin position="231"/>
        <end position="244"/>
    </location>
</feature>
<keyword evidence="4" id="KW-0539">Nucleus</keyword>
<keyword evidence="3" id="KW-0804">Transcription</keyword>
<dbReference type="EMBL" id="JAWCUI010000001">
    <property type="protein sequence ID" value="KAL1903574.1"/>
    <property type="molecule type" value="Genomic_DNA"/>
</dbReference>
<organism evidence="6 7">
    <name type="scientific">Sporothrix stenoceras</name>
    <dbReference type="NCBI Taxonomy" id="5173"/>
    <lineage>
        <taxon>Eukaryota</taxon>
        <taxon>Fungi</taxon>
        <taxon>Dikarya</taxon>
        <taxon>Ascomycota</taxon>
        <taxon>Pezizomycotina</taxon>
        <taxon>Sordariomycetes</taxon>
        <taxon>Sordariomycetidae</taxon>
        <taxon>Ophiostomatales</taxon>
        <taxon>Ophiostomataceae</taxon>
        <taxon>Sporothrix</taxon>
    </lineage>
</organism>
<feature type="compositionally biased region" description="Low complexity" evidence="5">
    <location>
        <begin position="71"/>
        <end position="88"/>
    </location>
</feature>
<comment type="caution">
    <text evidence="6">The sequence shown here is derived from an EMBL/GenBank/DDBJ whole genome shotgun (WGS) entry which is preliminary data.</text>
</comment>
<evidence type="ECO:0000256" key="3">
    <source>
        <dbReference type="ARBA" id="ARBA00023163"/>
    </source>
</evidence>
<feature type="compositionally biased region" description="Acidic residues" evidence="5">
    <location>
        <begin position="352"/>
        <end position="392"/>
    </location>
</feature>
<dbReference type="Pfam" id="PF03153">
    <property type="entry name" value="TFIIA"/>
    <property type="match status" value="1"/>
</dbReference>
<feature type="compositionally biased region" description="Basic residues" evidence="5">
    <location>
        <begin position="312"/>
        <end position="321"/>
    </location>
</feature>
<dbReference type="Gene3D" id="2.30.18.10">
    <property type="entry name" value="Transcription factor IIA (TFIIA), beta-barrel domain"/>
    <property type="match status" value="1"/>
</dbReference>
<feature type="region of interest" description="Disordered" evidence="5">
    <location>
        <begin position="53"/>
        <end position="182"/>
    </location>
</feature>
<dbReference type="InterPro" id="IPR009088">
    <property type="entry name" value="TFIIA_b-brl"/>
</dbReference>
<dbReference type="SUPFAM" id="SSF50784">
    <property type="entry name" value="Transcription factor IIA (TFIIA), beta-barrel domain"/>
    <property type="match status" value="1"/>
</dbReference>
<reference evidence="6 7" key="1">
    <citation type="journal article" date="2024" name="IMA Fungus">
        <title>IMA Genome - F19 : A genome assembly and annotation guide to empower mycologists, including annotated draft genome sequences of Ceratocystis pirilliformis, Diaporthe australafricana, Fusarium ophioides, Paecilomyces lecythidis, and Sporothrix stenoceras.</title>
        <authorList>
            <person name="Aylward J."/>
            <person name="Wilson A.M."/>
            <person name="Visagie C.M."/>
            <person name="Spraker J."/>
            <person name="Barnes I."/>
            <person name="Buitendag C."/>
            <person name="Ceriani C."/>
            <person name="Del Mar Angel L."/>
            <person name="du Plessis D."/>
            <person name="Fuchs T."/>
            <person name="Gasser K."/>
            <person name="Kramer D."/>
            <person name="Li W."/>
            <person name="Munsamy K."/>
            <person name="Piso A."/>
            <person name="Price J.L."/>
            <person name="Sonnekus B."/>
            <person name="Thomas C."/>
            <person name="van der Nest A."/>
            <person name="van Dijk A."/>
            <person name="van Heerden A."/>
            <person name="van Vuuren N."/>
            <person name="Yilmaz N."/>
            <person name="Duong T.A."/>
            <person name="van der Merwe N.A."/>
            <person name="Wingfield M.J."/>
            <person name="Wingfield B.D."/>
        </authorList>
    </citation>
    <scope>NUCLEOTIDE SEQUENCE [LARGE SCALE GENOMIC DNA]</scope>
    <source>
        <strain evidence="6 7">CMW 5346</strain>
    </source>
</reference>
<dbReference type="PANTHER" id="PTHR12694:SF8">
    <property type="entry name" value="TRANSCRIPTION INITIATION FACTOR IIA SUBUNIT 1"/>
    <property type="match status" value="1"/>
</dbReference>
<dbReference type="Proteomes" id="UP001583186">
    <property type="component" value="Unassembled WGS sequence"/>
</dbReference>
<dbReference type="Gene3D" id="1.10.287.100">
    <property type="match status" value="1"/>
</dbReference>
<gene>
    <name evidence="6" type="primary">TOA1</name>
    <name evidence="6" type="ORF">Sste5346_000202</name>
</gene>
<evidence type="ECO:0000256" key="5">
    <source>
        <dbReference type="SAM" id="MobiDB-lite"/>
    </source>
</evidence>
<keyword evidence="7" id="KW-1185">Reference proteome</keyword>
<comment type="similarity">
    <text evidence="2">Belongs to the TFIIA subunit 1 family.</text>
</comment>